<dbReference type="Pfam" id="PF08238">
    <property type="entry name" value="Sel1"/>
    <property type="match status" value="4"/>
</dbReference>
<dbReference type="AlphaFoldDB" id="A0A081B7I7"/>
<dbReference type="eggNOG" id="COG0790">
    <property type="taxonomic scope" value="Bacteria"/>
</dbReference>
<evidence type="ECO:0000313" key="3">
    <source>
        <dbReference type="Proteomes" id="UP000028702"/>
    </source>
</evidence>
<protein>
    <submittedName>
        <fullName evidence="2">Sel1 domain-containing protein</fullName>
    </submittedName>
</protein>
<dbReference type="PANTHER" id="PTHR11102:SF160">
    <property type="entry name" value="ERAD-ASSOCIATED E3 UBIQUITIN-PROTEIN LIGASE COMPONENT HRD3"/>
    <property type="match status" value="1"/>
</dbReference>
<dbReference type="RefSeq" id="WP_045442587.1">
    <property type="nucleotide sequence ID" value="NZ_BBIO01000002.1"/>
</dbReference>
<evidence type="ECO:0000313" key="2">
    <source>
        <dbReference type="EMBL" id="GAK44005.1"/>
    </source>
</evidence>
<evidence type="ECO:0000256" key="1">
    <source>
        <dbReference type="SAM" id="SignalP"/>
    </source>
</evidence>
<name>A0A081B7I7_9HYPH</name>
<keyword evidence="1" id="KW-0732">Signal</keyword>
<keyword evidence="3" id="KW-1185">Reference proteome</keyword>
<accession>A0A081B7I7</accession>
<sequence>MRKLPLTLAAALLGLGGLPATAAADFERGIAAFRSGDVETAVEEWKASAADGHALSAYLLGNLYMNGRGVPASDALAFSYFTQAAEMGNSDAQVRLAQYYLTGIPDIELERDYLKALDWFDKAALKFNPEAQYYLGKMHRNGLGVPRSRVEGMRWLLLSAKKGYVPAFLELARIYAKGEGIAEEPVEGAMYLNLAKKLGTDEEREQANALQDQLKGIFSADVRLQGEARARQWLEARKSRG</sequence>
<proteinExistence type="predicted"/>
<gene>
    <name evidence="2" type="ORF">M2A_0504</name>
</gene>
<dbReference type="InterPro" id="IPR050767">
    <property type="entry name" value="Sel1_AlgK"/>
</dbReference>
<dbReference type="EMBL" id="BBIO01000002">
    <property type="protein sequence ID" value="GAK44005.1"/>
    <property type="molecule type" value="Genomic_DNA"/>
</dbReference>
<dbReference type="SUPFAM" id="SSF81901">
    <property type="entry name" value="HCP-like"/>
    <property type="match status" value="1"/>
</dbReference>
<dbReference type="Gene3D" id="1.25.40.10">
    <property type="entry name" value="Tetratricopeptide repeat domain"/>
    <property type="match status" value="1"/>
</dbReference>
<feature type="chain" id="PRO_5001754843" evidence="1">
    <location>
        <begin position="23"/>
        <end position="241"/>
    </location>
</feature>
<dbReference type="InterPro" id="IPR011990">
    <property type="entry name" value="TPR-like_helical_dom_sf"/>
</dbReference>
<dbReference type="STRING" id="1333998.M2A_0504"/>
<organism evidence="2 3">
    <name type="scientific">Tepidicaulis marinus</name>
    <dbReference type="NCBI Taxonomy" id="1333998"/>
    <lineage>
        <taxon>Bacteria</taxon>
        <taxon>Pseudomonadati</taxon>
        <taxon>Pseudomonadota</taxon>
        <taxon>Alphaproteobacteria</taxon>
        <taxon>Hyphomicrobiales</taxon>
        <taxon>Parvibaculaceae</taxon>
        <taxon>Tepidicaulis</taxon>
    </lineage>
</organism>
<feature type="signal peptide" evidence="1">
    <location>
        <begin position="1"/>
        <end position="22"/>
    </location>
</feature>
<dbReference type="PANTHER" id="PTHR11102">
    <property type="entry name" value="SEL-1-LIKE PROTEIN"/>
    <property type="match status" value="1"/>
</dbReference>
<dbReference type="SMART" id="SM00671">
    <property type="entry name" value="SEL1"/>
    <property type="match status" value="4"/>
</dbReference>
<reference evidence="2 3" key="1">
    <citation type="submission" date="2014-07" db="EMBL/GenBank/DDBJ databases">
        <title>Tepidicaulis marinum gen. nov., sp. nov., a novel marine bacterium denitrifying nitrate to nitrous oxide strictly under microaerobic conditions.</title>
        <authorList>
            <person name="Takeuchi M."/>
            <person name="Yamagishi T."/>
            <person name="Kamagata Y."/>
            <person name="Oshima K."/>
            <person name="Hattori M."/>
            <person name="Katayama T."/>
            <person name="Hanada S."/>
            <person name="Tamaki H."/>
            <person name="Marumo K."/>
            <person name="Maeda H."/>
            <person name="Nedachi M."/>
            <person name="Iwasaki W."/>
            <person name="Suwa Y."/>
            <person name="Sakata S."/>
        </authorList>
    </citation>
    <scope>NUCLEOTIDE SEQUENCE [LARGE SCALE GENOMIC DNA]</scope>
    <source>
        <strain evidence="2 3">MA2</strain>
    </source>
</reference>
<comment type="caution">
    <text evidence="2">The sequence shown here is derived from an EMBL/GenBank/DDBJ whole genome shotgun (WGS) entry which is preliminary data.</text>
</comment>
<dbReference type="GO" id="GO:0036503">
    <property type="term" value="P:ERAD pathway"/>
    <property type="evidence" value="ECO:0007669"/>
    <property type="project" value="TreeGrafter"/>
</dbReference>
<dbReference type="Proteomes" id="UP000028702">
    <property type="component" value="Unassembled WGS sequence"/>
</dbReference>
<dbReference type="InterPro" id="IPR006597">
    <property type="entry name" value="Sel1-like"/>
</dbReference>